<sequence>MCLNQILENEQVTLMQHAAANDAAKIKPLRRKLNIFQKLLKEHPYAHRPYIHANSSDAQMASEANEPSGLIPGLAAWENEGGRIEMAKSQKRSNREIRKPKAEKPKTGPKPPVSPDSELMKKPKGKL</sequence>
<protein>
    <submittedName>
        <fullName evidence="2">Uncharacterized protein</fullName>
    </submittedName>
</protein>
<accession>A0A931MM28</accession>
<keyword evidence="3" id="KW-1185">Reference proteome</keyword>
<reference evidence="2" key="1">
    <citation type="submission" date="2020-11" db="EMBL/GenBank/DDBJ databases">
        <title>Novosphingobium aureum sp. nov., a marine bacterium isolated from sediment of a salt flat.</title>
        <authorList>
            <person name="Yoo Y."/>
            <person name="Kim J.-J."/>
        </authorList>
    </citation>
    <scope>NUCLEOTIDE SEQUENCE</scope>
    <source>
        <strain evidence="2">YJ-S2-02</strain>
    </source>
</reference>
<comment type="caution">
    <text evidence="2">The sequence shown here is derived from an EMBL/GenBank/DDBJ whole genome shotgun (WGS) entry which is preliminary data.</text>
</comment>
<dbReference type="EMBL" id="JADZGI010000001">
    <property type="protein sequence ID" value="MBH0113681.1"/>
    <property type="molecule type" value="Genomic_DNA"/>
</dbReference>
<feature type="compositionally biased region" description="Basic and acidic residues" evidence="1">
    <location>
        <begin position="80"/>
        <end position="106"/>
    </location>
</feature>
<evidence type="ECO:0000313" key="3">
    <source>
        <dbReference type="Proteomes" id="UP000617634"/>
    </source>
</evidence>
<organism evidence="2 3">
    <name type="scientific">Novosphingobium aureum</name>
    <dbReference type="NCBI Taxonomy" id="2792964"/>
    <lineage>
        <taxon>Bacteria</taxon>
        <taxon>Pseudomonadati</taxon>
        <taxon>Pseudomonadota</taxon>
        <taxon>Alphaproteobacteria</taxon>
        <taxon>Sphingomonadales</taxon>
        <taxon>Sphingomonadaceae</taxon>
        <taxon>Novosphingobium</taxon>
    </lineage>
</organism>
<feature type="region of interest" description="Disordered" evidence="1">
    <location>
        <begin position="54"/>
        <end position="127"/>
    </location>
</feature>
<proteinExistence type="predicted"/>
<dbReference type="Proteomes" id="UP000617634">
    <property type="component" value="Unassembled WGS sequence"/>
</dbReference>
<gene>
    <name evidence="2" type="ORF">I5E68_12055</name>
</gene>
<evidence type="ECO:0000256" key="1">
    <source>
        <dbReference type="SAM" id="MobiDB-lite"/>
    </source>
</evidence>
<name>A0A931MM28_9SPHN</name>
<evidence type="ECO:0000313" key="2">
    <source>
        <dbReference type="EMBL" id="MBH0113681.1"/>
    </source>
</evidence>
<dbReference type="AlphaFoldDB" id="A0A931MM28"/>